<evidence type="ECO:0000256" key="2">
    <source>
        <dbReference type="ARBA" id="ARBA00022980"/>
    </source>
</evidence>
<dbReference type="Gene3D" id="3.30.1140.32">
    <property type="entry name" value="Ribosomal protein S3, C-terminal domain"/>
    <property type="match status" value="1"/>
</dbReference>
<dbReference type="EMBL" id="KJ867411">
    <property type="protein sequence ID" value="AIM52072.1"/>
    <property type="molecule type" value="Genomic_DNA"/>
</dbReference>
<dbReference type="InterPro" id="IPR036419">
    <property type="entry name" value="Ribosomal_S3_C_sf"/>
</dbReference>
<feature type="domain" description="Small ribosomal subunit protein uS3 C-terminal" evidence="4">
    <location>
        <begin position="190"/>
        <end position="250"/>
    </location>
</feature>
<sequence>MGQKVNSNLIRRDINQNFKFLSSNFNKFKKLNELIVVYNIILAVSTKYNIQFNDLCIYISFKDVKINYSVSKLINKRTLKKKSYYYIKWSVLKKQIKEKLHYKRIKYKKTNKVNISNKYIIINKILASYLKNALMRNVSISYFIPPIAINNDLIVNNIANSIKKLRGGYKNIFRIKNIFKNYDLQLKKKFNNYILGYKIILRGRINSSKKASEMQIVKGRMPLQTFKQHILTKNKAIITKRGSIGLKLWILYSISNKLKKLSFKTFKSVPSLPYSKVLITFSNVLHKTICYKSSIYRKFTRSLKLKKVRYNKIRKKQYNYEKKSEKVKI</sequence>
<keyword evidence="3" id="KW-0687">Ribonucleoprotein</keyword>
<keyword evidence="2 5" id="KW-0689">Ribosomal protein</keyword>
<name>A0A096Y6X6_9EUKA</name>
<reference evidence="5" key="2">
    <citation type="submission" date="2014-05" db="EMBL/GenBank/DDBJ databases">
        <authorList>
            <person name="Jackson C.J."/>
            <person name="Reyes-Prieto A."/>
        </authorList>
    </citation>
    <scope>NUCLEOTIDE SEQUENCE</scope>
    <source>
        <strain evidence="5">SAG 4.97</strain>
    </source>
</reference>
<evidence type="ECO:0000256" key="3">
    <source>
        <dbReference type="ARBA" id="ARBA00023274"/>
    </source>
</evidence>
<dbReference type="GO" id="GO:1990904">
    <property type="term" value="C:ribonucleoprotein complex"/>
    <property type="evidence" value="ECO:0007669"/>
    <property type="project" value="UniProtKB-KW"/>
</dbReference>
<keyword evidence="5" id="KW-0496">Mitochondrion</keyword>
<geneLocation type="mitochondrion" evidence="5"/>
<dbReference type="RefSeq" id="YP_009092486.1">
    <property type="nucleotide sequence ID" value="NC_025294.1"/>
</dbReference>
<dbReference type="Pfam" id="PF00189">
    <property type="entry name" value="Ribosomal_S3_C"/>
    <property type="match status" value="1"/>
</dbReference>
<evidence type="ECO:0000256" key="1">
    <source>
        <dbReference type="ARBA" id="ARBA00010761"/>
    </source>
</evidence>
<accession>A0A096Y6X6</accession>
<dbReference type="GO" id="GO:0006412">
    <property type="term" value="P:translation"/>
    <property type="evidence" value="ECO:0007669"/>
    <property type="project" value="InterPro"/>
</dbReference>
<dbReference type="GO" id="GO:0005840">
    <property type="term" value="C:ribosome"/>
    <property type="evidence" value="ECO:0007669"/>
    <property type="project" value="UniProtKB-KW"/>
</dbReference>
<evidence type="ECO:0000259" key="4">
    <source>
        <dbReference type="Pfam" id="PF00189"/>
    </source>
</evidence>
<dbReference type="GO" id="GO:0003735">
    <property type="term" value="F:structural constituent of ribosome"/>
    <property type="evidence" value="ECO:0007669"/>
    <property type="project" value="InterPro"/>
</dbReference>
<gene>
    <name evidence="5" type="primary">rps3</name>
</gene>
<protein>
    <submittedName>
        <fullName evidence="5">Ribosomal protein S3</fullName>
    </submittedName>
</protein>
<dbReference type="SUPFAM" id="SSF54821">
    <property type="entry name" value="Ribosomal protein S3 C-terminal domain"/>
    <property type="match status" value="1"/>
</dbReference>
<comment type="similarity">
    <text evidence="1">Belongs to the universal ribosomal protein uS3 family.</text>
</comment>
<dbReference type="InterPro" id="IPR001351">
    <property type="entry name" value="Ribosomal_uS3_C"/>
</dbReference>
<dbReference type="AlphaFoldDB" id="A0A096Y6X6"/>
<evidence type="ECO:0000313" key="5">
    <source>
        <dbReference type="EMBL" id="AIM52072.1"/>
    </source>
</evidence>
<dbReference type="GeneID" id="20832968"/>
<proteinExistence type="inferred from homology"/>
<organism evidence="5">
    <name type="scientific">Cyanoptyche gloeocystis</name>
    <dbReference type="NCBI Taxonomy" id="77922"/>
    <lineage>
        <taxon>Eukaryota</taxon>
        <taxon>Glaucocystophyceae</taxon>
        <taxon>Glaucocystophyceae incertae sedis</taxon>
        <taxon>Cyanoptyche</taxon>
    </lineage>
</organism>
<reference evidence="5" key="1">
    <citation type="journal article" date="2014" name="Genome Biol. Evol.">
        <title>The mitochondrial genomes of the glaucophytes Gloeochaete wittrockiana and Cyanoptyche gloeocystis: multilocus phylogenetics suggests a monophyletic archaeplastida.</title>
        <authorList>
            <person name="Jackson C."/>
            <person name="Reyes-Prieto A."/>
        </authorList>
    </citation>
    <scope>NUCLEOTIDE SEQUENCE</scope>
    <source>
        <strain evidence="5">SAG 4.97</strain>
    </source>
</reference>